<dbReference type="PRINTS" id="PR00162">
    <property type="entry name" value="RIESKE"/>
</dbReference>
<dbReference type="Gene3D" id="2.102.10.10">
    <property type="entry name" value="Rieske [2Fe-2S] iron-sulphur domain"/>
    <property type="match status" value="1"/>
</dbReference>
<proteinExistence type="predicted"/>
<keyword evidence="5" id="KW-1015">Disulfide bond</keyword>
<evidence type="ECO:0000256" key="3">
    <source>
        <dbReference type="ARBA" id="ARBA00023004"/>
    </source>
</evidence>
<keyword evidence="3" id="KW-0408">Iron</keyword>
<dbReference type="InterPro" id="IPR036188">
    <property type="entry name" value="FAD/NAD-bd_sf"/>
</dbReference>
<evidence type="ECO:0000256" key="5">
    <source>
        <dbReference type="ARBA" id="ARBA00023157"/>
    </source>
</evidence>
<organism evidence="7 8">
    <name type="scientific">Paenibacillus albicereus</name>
    <dbReference type="NCBI Taxonomy" id="2726185"/>
    <lineage>
        <taxon>Bacteria</taxon>
        <taxon>Bacillati</taxon>
        <taxon>Bacillota</taxon>
        <taxon>Bacilli</taxon>
        <taxon>Bacillales</taxon>
        <taxon>Paenibacillaceae</taxon>
        <taxon>Paenibacillus</taxon>
    </lineage>
</organism>
<keyword evidence="8" id="KW-1185">Reference proteome</keyword>
<dbReference type="PROSITE" id="PS51296">
    <property type="entry name" value="RIESKE"/>
    <property type="match status" value="1"/>
</dbReference>
<accession>A0A6H2H2U4</accession>
<dbReference type="PANTHER" id="PTHR13847:SF274">
    <property type="entry name" value="RIESKE 2FE-2S IRON-SULFUR PROTEIN YHFW-RELATED"/>
    <property type="match status" value="1"/>
</dbReference>
<reference evidence="7 8" key="1">
    <citation type="submission" date="2020-04" db="EMBL/GenBank/DDBJ databases">
        <title>Novel Paenibacillus strain UniB2 isolated from commercial digestive syrup.</title>
        <authorList>
            <person name="Thorat V."/>
            <person name="Kirdat K."/>
            <person name="Tiwarekar B."/>
            <person name="Yadav A."/>
        </authorList>
    </citation>
    <scope>NUCLEOTIDE SEQUENCE [LARGE SCALE GENOMIC DNA]</scope>
    <source>
        <strain evidence="7 8">UniB2</strain>
    </source>
</reference>
<dbReference type="SUPFAM" id="SSF50022">
    <property type="entry name" value="ISP domain"/>
    <property type="match status" value="1"/>
</dbReference>
<dbReference type="InterPro" id="IPR017941">
    <property type="entry name" value="Rieske_2Fe-2S"/>
</dbReference>
<dbReference type="SUPFAM" id="SSF51971">
    <property type="entry name" value="Nucleotide-binding domain"/>
    <property type="match status" value="1"/>
</dbReference>
<evidence type="ECO:0000256" key="2">
    <source>
        <dbReference type="ARBA" id="ARBA00022723"/>
    </source>
</evidence>
<dbReference type="GO" id="GO:0046872">
    <property type="term" value="F:metal ion binding"/>
    <property type="evidence" value="ECO:0007669"/>
    <property type="project" value="UniProtKB-KW"/>
</dbReference>
<dbReference type="InterPro" id="IPR006076">
    <property type="entry name" value="FAD-dep_OxRdtase"/>
</dbReference>
<dbReference type="PANTHER" id="PTHR13847">
    <property type="entry name" value="SARCOSINE DEHYDROGENASE-RELATED"/>
    <property type="match status" value="1"/>
</dbReference>
<dbReference type="AlphaFoldDB" id="A0A6H2H2U4"/>
<keyword evidence="2" id="KW-0479">Metal-binding</keyword>
<feature type="domain" description="Rieske" evidence="6">
    <location>
        <begin position="435"/>
        <end position="525"/>
    </location>
</feature>
<protein>
    <submittedName>
        <fullName evidence="7">FAD-dependent oxidoreductase</fullName>
    </submittedName>
</protein>
<evidence type="ECO:0000259" key="6">
    <source>
        <dbReference type="PROSITE" id="PS51296"/>
    </source>
</evidence>
<dbReference type="InterPro" id="IPR036922">
    <property type="entry name" value="Rieske_2Fe-2S_sf"/>
</dbReference>
<evidence type="ECO:0000256" key="4">
    <source>
        <dbReference type="ARBA" id="ARBA00023014"/>
    </source>
</evidence>
<dbReference type="Gene3D" id="3.30.9.10">
    <property type="entry name" value="D-Amino Acid Oxidase, subunit A, domain 2"/>
    <property type="match status" value="1"/>
</dbReference>
<dbReference type="Pfam" id="PF00355">
    <property type="entry name" value="Rieske"/>
    <property type="match status" value="1"/>
</dbReference>
<dbReference type="GO" id="GO:0016020">
    <property type="term" value="C:membrane"/>
    <property type="evidence" value="ECO:0007669"/>
    <property type="project" value="InterPro"/>
</dbReference>
<dbReference type="GO" id="GO:0016705">
    <property type="term" value="F:oxidoreductase activity, acting on paired donors, with incorporation or reduction of molecular oxygen"/>
    <property type="evidence" value="ECO:0007669"/>
    <property type="project" value="UniProtKB-ARBA"/>
</dbReference>
<dbReference type="Proteomes" id="UP000502136">
    <property type="component" value="Chromosome"/>
</dbReference>
<dbReference type="InterPro" id="IPR005805">
    <property type="entry name" value="Rieske_Fe-S_prot_C"/>
</dbReference>
<dbReference type="GO" id="GO:0004497">
    <property type="term" value="F:monooxygenase activity"/>
    <property type="evidence" value="ECO:0007669"/>
    <property type="project" value="UniProtKB-ARBA"/>
</dbReference>
<dbReference type="CDD" id="cd03477">
    <property type="entry name" value="Rieske_YhfW_C"/>
    <property type="match status" value="1"/>
</dbReference>
<gene>
    <name evidence="7" type="ORF">HGI30_20910</name>
</gene>
<keyword evidence="1" id="KW-0001">2Fe-2S</keyword>
<dbReference type="FunFam" id="2.102.10.10:FF:000014">
    <property type="entry name" value="Oxidoreductase, FAD dependent"/>
    <property type="match status" value="1"/>
</dbReference>
<dbReference type="GO" id="GO:0005737">
    <property type="term" value="C:cytoplasm"/>
    <property type="evidence" value="ECO:0007669"/>
    <property type="project" value="TreeGrafter"/>
</dbReference>
<dbReference type="Gene3D" id="3.50.50.60">
    <property type="entry name" value="FAD/NAD(P)-binding domain"/>
    <property type="match status" value="1"/>
</dbReference>
<evidence type="ECO:0000313" key="8">
    <source>
        <dbReference type="Proteomes" id="UP000502136"/>
    </source>
</evidence>
<dbReference type="Pfam" id="PF01266">
    <property type="entry name" value="DAO"/>
    <property type="match status" value="1"/>
</dbReference>
<evidence type="ECO:0000256" key="1">
    <source>
        <dbReference type="ARBA" id="ARBA00022714"/>
    </source>
</evidence>
<sequence length="525" mass="56988">MEPSSSPSGKPSRLPKLPESLWRATSELPSFEPLRGTVRADVVIVGGGIAGITSAYLLTQQGFKVVLLEAGLLLDGTTGHTTAKITAQHGAIYDKLLNHLDKEQAKQYFDANDEALKWIVQTVAELGIECGLKTEDAYLYADNEADLETLRKEWKAYGQIGLPGEWVDKLPLEGLSELGAIKLPGQARFHPLQYLQALLQEALKQGLVVHEYTTVTEKVEEGKKDGRLKLHTAAGGTVDCSWALSASHFPFTDGGGLFFSRLHAMRSYVLAVETDKPFPGGMYLSVGQTVRSLRAAELDGRPVVLVGGDSHKTGQGPPMIEHYEALEQYADSLLGVRSIPYRWSAQDLTTLDEMPYIGPIRDKHPNMLIATGFNKWGMTTGTLAALTFSELVSTGQSMHLELFKPSRFHADPSILNFVRENLNVAGEFISGKLDSPTDSPETLAAGQGGVVKVAGKRAGGYRAPDGTLHLVDTTCTHMGCECKWNAGDLSWDCPCHGSRFGYTGEVLEGPATEPLKRLELPRADG</sequence>
<name>A0A6H2H2U4_9BACL</name>
<dbReference type="InterPro" id="IPR038010">
    <property type="entry name" value="YhfW_C"/>
</dbReference>
<dbReference type="GO" id="GO:0051537">
    <property type="term" value="F:2 iron, 2 sulfur cluster binding"/>
    <property type="evidence" value="ECO:0007669"/>
    <property type="project" value="UniProtKB-KW"/>
</dbReference>
<evidence type="ECO:0000313" key="7">
    <source>
        <dbReference type="EMBL" id="QJC53736.1"/>
    </source>
</evidence>
<keyword evidence="4" id="KW-0411">Iron-sulfur</keyword>
<dbReference type="RefSeq" id="WP_168909269.1">
    <property type="nucleotide sequence ID" value="NZ_CP051428.1"/>
</dbReference>
<dbReference type="EMBL" id="CP051428">
    <property type="protein sequence ID" value="QJC53736.1"/>
    <property type="molecule type" value="Genomic_DNA"/>
</dbReference>
<dbReference type="KEGG" id="palr:HGI30_20910"/>